<feature type="transmembrane region" description="Helical" evidence="1">
    <location>
        <begin position="61"/>
        <end position="79"/>
    </location>
</feature>
<feature type="transmembrane region" description="Helical" evidence="1">
    <location>
        <begin position="437"/>
        <end position="454"/>
    </location>
</feature>
<feature type="transmembrane region" description="Helical" evidence="1">
    <location>
        <begin position="583"/>
        <end position="603"/>
    </location>
</feature>
<dbReference type="PANTHER" id="PTHR10790">
    <property type="entry name" value="TPR-DOMAIN CONTAINING PROTEIN"/>
    <property type="match status" value="1"/>
</dbReference>
<reference evidence="2 3" key="1">
    <citation type="submission" date="2016-10" db="EMBL/GenBank/DDBJ databases">
        <authorList>
            <person name="de Groot N.N."/>
        </authorList>
    </citation>
    <scope>NUCLEOTIDE SEQUENCE [LARGE SCALE GENOMIC DNA]</scope>
    <source>
        <strain evidence="2 3">CGMCC 1.10457</strain>
    </source>
</reference>
<protein>
    <submittedName>
        <fullName evidence="2">Chlor_Arch_YYY domain-containing protein</fullName>
    </submittedName>
</protein>
<dbReference type="STRING" id="767519.SAMN05216559_2710"/>
<proteinExistence type="predicted"/>
<sequence>MEFGLVALWLLVYLALLYAGATLATALFPRFADRGVGVALPLALAVLWLVTYFVGRLSLTAGVWLGVLVLVALAAYAGYRGETVDRGLYLEIAAVFTVAFLFLVAIRSADPGIRPIGGEKFLDFGLLKSLLRADSLPPEDMWFAGEPVAYYYGGHLVAAILTKITGTAGHYAYNLALAGFYAALVTAVYGLAGSVAADRGISRRAAGGFGAFFVGIASNLSTPVKFLVWFLPDGPANWLAETSGLPVEGLADGGPSEFGYWDASRVIEDDVADFAGFEPSAAFVIDEFPFFSWLNGDLHAHMMSTSFLLLAAALCFAYYQTPAAEVRRRRALLLGCLPPLAGLIAVVNTWSFPSVGGLVALTVILAPADPRSLLPAGAGGQPDETRLRDEGARLALGLGAAVVVIALGLLWSLPFWLGAASGREVAFLPDRSSLVELLLVHGVFLAAFVPYLYARTADATDRDTAQIVALVAFGVAAFAASVDLAALGLFLPLILGGWVLRRGAVHLDGVRAAPTTSSDGGQVSEATEAAEALEARVGRNGALGPSPVGFEMVLIVAGAGLVTLVEFAFVAENVGRMNTVFKTYMQVWVLWAVAAGVALAGFLDGWPSQSVPTWKPAAARVFAAVLIVSASLYAGLALSSHFAGNDVAGSDGPTLDGRAWMNESHPDEAQAIRWLDSNVEGRPTIVTGTPAGYSWYPPDGEGSSAPASMTGIPTVLGWHHEAQYRNKTVYRERLGHVETIYTGEPDQQAALLAEYDVRYVYVGPAERNNYGEITVGDVDGVSVHRTWGEVTLYRVETHWETE</sequence>
<feature type="transmembrane region" description="Helical" evidence="1">
    <location>
        <begin position="394"/>
        <end position="417"/>
    </location>
</feature>
<keyword evidence="1" id="KW-0472">Membrane</keyword>
<dbReference type="NCBIfam" id="TIGR03662">
    <property type="entry name" value="Chlor_Arch_YYY"/>
    <property type="match status" value="1"/>
</dbReference>
<keyword evidence="1" id="KW-1133">Transmembrane helix</keyword>
<feature type="transmembrane region" description="Helical" evidence="1">
    <location>
        <begin position="35"/>
        <end position="55"/>
    </location>
</feature>
<dbReference type="RefSeq" id="WP_089817027.1">
    <property type="nucleotide sequence ID" value="NZ_FOZK01000002.1"/>
</dbReference>
<dbReference type="Proteomes" id="UP000199062">
    <property type="component" value="Unassembled WGS sequence"/>
</dbReference>
<feature type="transmembrane region" description="Helical" evidence="1">
    <location>
        <begin position="209"/>
        <end position="231"/>
    </location>
</feature>
<dbReference type="Pfam" id="PF10060">
    <property type="entry name" value="DUF2298"/>
    <property type="match status" value="1"/>
</dbReference>
<feature type="transmembrane region" description="Helical" evidence="1">
    <location>
        <begin position="466"/>
        <end position="495"/>
    </location>
</feature>
<dbReference type="OrthoDB" id="313199at2157"/>
<dbReference type="AlphaFoldDB" id="A0A1I6LHX8"/>
<dbReference type="PANTHER" id="PTHR10790:SF51">
    <property type="entry name" value="TETRATRICOPEPTIDE REPEAT PROTEIN"/>
    <property type="match status" value="1"/>
</dbReference>
<accession>A0A1I6LHX8</accession>
<feature type="transmembrane region" description="Helical" evidence="1">
    <location>
        <begin position="6"/>
        <end position="28"/>
    </location>
</feature>
<name>A0A1I6LHX8_9EURY</name>
<keyword evidence="3" id="KW-1185">Reference proteome</keyword>
<evidence type="ECO:0000256" key="1">
    <source>
        <dbReference type="SAM" id="Phobius"/>
    </source>
</evidence>
<dbReference type="InterPro" id="IPR018746">
    <property type="entry name" value="DUF2298"/>
</dbReference>
<dbReference type="EMBL" id="FOZK01000002">
    <property type="protein sequence ID" value="SFS02930.1"/>
    <property type="molecule type" value="Genomic_DNA"/>
</dbReference>
<feature type="transmembrane region" description="Helical" evidence="1">
    <location>
        <begin position="88"/>
        <end position="106"/>
    </location>
</feature>
<feature type="transmembrane region" description="Helical" evidence="1">
    <location>
        <begin position="552"/>
        <end position="571"/>
    </location>
</feature>
<feature type="transmembrane region" description="Helical" evidence="1">
    <location>
        <begin position="618"/>
        <end position="638"/>
    </location>
</feature>
<evidence type="ECO:0000313" key="2">
    <source>
        <dbReference type="EMBL" id="SFS02930.1"/>
    </source>
</evidence>
<organism evidence="2 3">
    <name type="scientific">Halomicrobium zhouii</name>
    <dbReference type="NCBI Taxonomy" id="767519"/>
    <lineage>
        <taxon>Archaea</taxon>
        <taxon>Methanobacteriati</taxon>
        <taxon>Methanobacteriota</taxon>
        <taxon>Stenosarchaea group</taxon>
        <taxon>Halobacteria</taxon>
        <taxon>Halobacteriales</taxon>
        <taxon>Haloarculaceae</taxon>
        <taxon>Halomicrobium</taxon>
    </lineage>
</organism>
<evidence type="ECO:0000313" key="3">
    <source>
        <dbReference type="Proteomes" id="UP000199062"/>
    </source>
</evidence>
<feature type="transmembrane region" description="Helical" evidence="1">
    <location>
        <begin position="171"/>
        <end position="197"/>
    </location>
</feature>
<gene>
    <name evidence="2" type="ORF">SAMN05216559_2710</name>
</gene>
<feature type="transmembrane region" description="Helical" evidence="1">
    <location>
        <begin position="298"/>
        <end position="319"/>
    </location>
</feature>
<keyword evidence="1" id="KW-0812">Transmembrane</keyword>